<name>A0ABV2TQ78_9RHOO</name>
<dbReference type="SUPFAM" id="SSF52540">
    <property type="entry name" value="P-loop containing nucleoside triphosphate hydrolases"/>
    <property type="match status" value="1"/>
</dbReference>
<keyword evidence="3" id="KW-1185">Reference proteome</keyword>
<dbReference type="SMART" id="SM00382">
    <property type="entry name" value="AAA"/>
    <property type="match status" value="1"/>
</dbReference>
<accession>A0ABV2TQ78</accession>
<dbReference type="InterPro" id="IPR003593">
    <property type="entry name" value="AAA+_ATPase"/>
</dbReference>
<dbReference type="RefSeq" id="WP_354602544.1">
    <property type="nucleotide sequence ID" value="NZ_JBEWZI010000027.1"/>
</dbReference>
<evidence type="ECO:0000313" key="3">
    <source>
        <dbReference type="Proteomes" id="UP001549691"/>
    </source>
</evidence>
<protein>
    <recommendedName>
        <fullName evidence="1">AAA+ ATPase domain-containing protein</fullName>
    </recommendedName>
</protein>
<reference evidence="2 3" key="1">
    <citation type="submission" date="2024-07" db="EMBL/GenBank/DDBJ databases">
        <title>Uliginosibacterium flavum JJ3220;KACC:17644.</title>
        <authorList>
            <person name="Kim M.K."/>
        </authorList>
    </citation>
    <scope>NUCLEOTIDE SEQUENCE [LARGE SCALE GENOMIC DNA]</scope>
    <source>
        <strain evidence="2 3">KACC:17644</strain>
    </source>
</reference>
<proteinExistence type="predicted"/>
<dbReference type="EMBL" id="JBEWZI010000027">
    <property type="protein sequence ID" value="MET7016086.1"/>
    <property type="molecule type" value="Genomic_DNA"/>
</dbReference>
<comment type="caution">
    <text evidence="2">The sequence shown here is derived from an EMBL/GenBank/DDBJ whole genome shotgun (WGS) entry which is preliminary data.</text>
</comment>
<gene>
    <name evidence="2" type="ORF">ABXR19_18015</name>
</gene>
<feature type="domain" description="AAA+ ATPase" evidence="1">
    <location>
        <begin position="326"/>
        <end position="460"/>
    </location>
</feature>
<dbReference type="InterPro" id="IPR027417">
    <property type="entry name" value="P-loop_NTPase"/>
</dbReference>
<evidence type="ECO:0000259" key="1">
    <source>
        <dbReference type="SMART" id="SM00382"/>
    </source>
</evidence>
<dbReference type="Proteomes" id="UP001549691">
    <property type="component" value="Unassembled WGS sequence"/>
</dbReference>
<evidence type="ECO:0000313" key="2">
    <source>
        <dbReference type="EMBL" id="MET7016086.1"/>
    </source>
</evidence>
<sequence>MNETEATSRDPLQGTQVMSTVATGGGGGIFQARVGTLYLSNMLTGLPTAFCLHGARVEELRFEARYKNAHADDIYCRLTDAEGTWLQLIQCKRGLNATAGDADFIDGLQGAWRDFLGIGNSPFDRACDVLVLATIASTSATNQAAKRLCELARASVDLADYLQKVDSRLFDKKHKATWEAFKTISKDTLAEKYTEELVFQLLQRLRVDIHDLGTDSSQELSLVQALLSSGQPGDSGQLVWDGLFSYVQEQGIAVATVTHSTWAQTAKKGLQEAVSRLTASRGLGSIAERLTQRALLQLSLFATALPNGAHIPRGEYVDRVLAALDERQLVIITGGPGAGKSAVVSELALLLRESGPLFFFRGDELDVPSLAAVQSLNGLQDPVLGIDTLLRTGAPTVVIDSLEKALEAQNPGAIEELLALVFKNKSSRLCITTRSYALNGLCTNFLYSFSSQVVDVPVLTDAEIAAAVAGSALEEIVAKDAGVKEVLRTPYYLQLAFKYASGGVALPSASGNDLRRALWTERVAPNKCLSAALRTRRQTAFDEVCYLRTERFAQFVEAPVDAEAVAALLQDGVLASDDAARVSPAHDVLEDWSLFFRVEREVRSAERNWPALFTKLGSHAGMRRALRSWTAQRSAEGDDDAYALLEAALRPDSTIAQLWRDEIAIGLLRSERVEELVTRLGSNGAFSSVALLQRLSHLLRVACKGPTSIDYSHLAADPAKKELVARFGMAAPVGKAWDVMIGLVARAFPFLSPQAHSWVVQLAEDAVAHDDAWYKPSPRVADVFSMAEHYCWRDNDTWYREKSVGKRFYELLCRCSGADPTKFKVFIDALVKRVSEDREDRDVYAEERLEFLTNVKHCREPVYFNADLVRAAFWALYTEPGPQTEHHFGMDGWEAAMGLSQRVTHAFFPPSVLQGPFRLLLLYSFAKSVRYVVELCNHAATCFAKSHPEEVTLLPPEQSPNGRAHIHDRWLWTAYRGHSASCYLLNCALMSLEERLLIEAKAQPETCHDLPLLRSRPRFVADCLVAVGGGWHALEHLLALMAGVGRATAVPSAMGQLREAIAKAPADLFNDGSSLWDAETVCQAAVHEHRRALLRDVTLRQATLDVLDGLVDAGSSLAFQLRDYLATSSPCPPNF</sequence>
<organism evidence="2 3">
    <name type="scientific">Uliginosibacterium flavum</name>
    <dbReference type="NCBI Taxonomy" id="1396831"/>
    <lineage>
        <taxon>Bacteria</taxon>
        <taxon>Pseudomonadati</taxon>
        <taxon>Pseudomonadota</taxon>
        <taxon>Betaproteobacteria</taxon>
        <taxon>Rhodocyclales</taxon>
        <taxon>Zoogloeaceae</taxon>
        <taxon>Uliginosibacterium</taxon>
    </lineage>
</organism>